<evidence type="ECO:0000313" key="3">
    <source>
        <dbReference type="Proteomes" id="UP000000390"/>
    </source>
</evidence>
<dbReference type="InterPro" id="IPR043953">
    <property type="entry name" value="DUF5784"/>
</dbReference>
<sequence length="333" mass="37558">MARPLRFRHSPQSWSVDRLHRDLFRSLDDAMGARCSTPWYRSPAGYDARRFDMDNGDTALFVWDDGEAYWLGNTETPSALWRTEKYTFDEVPYPVARWAQRELLAELHEGEPWLAAYPHLSWFFLPVFCSKDGRETTRAFFRDHAAGFPDTSREDACAFYESVLHPGVLDEYRYTMASKLGTSQRLDPVRMSATMSEFTVAHLLARAGYGIVPEIEVTTGHSIDFRAEKGETGTLVEVTRPLPPTHRAASTAVAAVRETAETKTSGQLAEHGGGITLFVDCSSFRDDEWAQVRGEKPSVGHRPAVVFRVRPSGWTEAYAKGSVPIELDDVEWV</sequence>
<gene>
    <name evidence="1" type="ordered locus">HacjB3_01230</name>
    <name evidence="2" type="ORF">C497_18102</name>
</gene>
<dbReference type="AlphaFoldDB" id="D8J558"/>
<dbReference type="Proteomes" id="UP000000390">
    <property type="component" value="Chromosome"/>
</dbReference>
<dbReference type="RefSeq" id="WP_008418766.1">
    <property type="nucleotide sequence ID" value="NC_014297.1"/>
</dbReference>
<proteinExistence type="predicted"/>
<dbReference type="KEGG" id="hje:HacjB3_01230"/>
<reference evidence="1 3" key="1">
    <citation type="journal article" date="2010" name="J. Bacteriol.">
        <title>Complete genome sequence of Halalkalicoccus jeotgali B3(T), an extremely halophilic archaeon.</title>
        <authorList>
            <person name="Roh S.W."/>
            <person name="Nam Y.D."/>
            <person name="Nam S.H."/>
            <person name="Choi S.H."/>
            <person name="Park H.S."/>
            <person name="Bae J.W."/>
        </authorList>
    </citation>
    <scope>NUCLEOTIDE SEQUENCE [LARGE SCALE GENOMIC DNA]</scope>
    <source>
        <strain evidence="1">B3</strain>
        <strain evidence="3">DSM 18796 / CECT 7217 / JCM 14584 / KCTC 4019 / B3</strain>
    </source>
</reference>
<dbReference type="EMBL" id="AOHV01000043">
    <property type="protein sequence ID" value="ELY33339.1"/>
    <property type="molecule type" value="Genomic_DNA"/>
</dbReference>
<dbReference type="OrthoDB" id="154989at2157"/>
<evidence type="ECO:0000313" key="1">
    <source>
        <dbReference type="EMBL" id="ADJ13639.1"/>
    </source>
</evidence>
<dbReference type="GeneID" id="9418040"/>
<evidence type="ECO:0000313" key="2">
    <source>
        <dbReference type="EMBL" id="ELY33339.1"/>
    </source>
</evidence>
<organism evidence="1 3">
    <name type="scientific">Halalkalicoccus jeotgali (strain DSM 18796 / CECT 7217 / JCM 14584 / KCTC 4019 / B3)</name>
    <dbReference type="NCBI Taxonomy" id="795797"/>
    <lineage>
        <taxon>Archaea</taxon>
        <taxon>Methanobacteriati</taxon>
        <taxon>Methanobacteriota</taxon>
        <taxon>Stenosarchaea group</taxon>
        <taxon>Halobacteria</taxon>
        <taxon>Halobacteriales</taxon>
        <taxon>Halococcaceae</taxon>
        <taxon>Halalkalicoccus</taxon>
    </lineage>
</organism>
<dbReference type="EMBL" id="CP002062">
    <property type="protein sequence ID" value="ADJ13639.1"/>
    <property type="molecule type" value="Genomic_DNA"/>
</dbReference>
<dbReference type="Pfam" id="PF19096">
    <property type="entry name" value="DUF5784"/>
    <property type="match status" value="1"/>
</dbReference>
<reference evidence="2 4" key="2">
    <citation type="journal article" date="2014" name="PLoS Genet.">
        <title>Phylogenetically driven sequencing of extremely halophilic archaea reveals strategies for static and dynamic osmo-response.</title>
        <authorList>
            <person name="Becker E.A."/>
            <person name="Seitzer P.M."/>
            <person name="Tritt A."/>
            <person name="Larsen D."/>
            <person name="Krusor M."/>
            <person name="Yao A.I."/>
            <person name="Wu D."/>
            <person name="Madern D."/>
            <person name="Eisen J.A."/>
            <person name="Darling A.E."/>
            <person name="Facciotti M.T."/>
        </authorList>
    </citation>
    <scope>NUCLEOTIDE SEQUENCE [LARGE SCALE GENOMIC DNA]</scope>
    <source>
        <strain evidence="2">B3</strain>
        <strain evidence="4">DSM 18796 / CECT 7217 / JCM 14584 / KCTC 4019 / B3</strain>
    </source>
</reference>
<name>D8J558_HALJB</name>
<evidence type="ECO:0000313" key="4">
    <source>
        <dbReference type="Proteomes" id="UP000011645"/>
    </source>
</evidence>
<dbReference type="HOGENOM" id="CLU_074280_0_0_2"/>
<dbReference type="eggNOG" id="arCOG04738">
    <property type="taxonomic scope" value="Archaea"/>
</dbReference>
<keyword evidence="4" id="KW-1185">Reference proteome</keyword>
<dbReference type="PATRIC" id="fig|795797.18.peg.247"/>
<accession>D8J558</accession>
<protein>
    <submittedName>
        <fullName evidence="1">Uncharacterized protein</fullName>
    </submittedName>
</protein>
<dbReference type="Proteomes" id="UP000011645">
    <property type="component" value="Unassembled WGS sequence"/>
</dbReference>